<reference evidence="1 2" key="1">
    <citation type="submission" date="2024-04" db="EMBL/GenBank/DDBJ databases">
        <title>Tritrichomonas musculus Genome.</title>
        <authorList>
            <person name="Alves-Ferreira E."/>
            <person name="Grigg M."/>
            <person name="Lorenzi H."/>
            <person name="Galac M."/>
        </authorList>
    </citation>
    <scope>NUCLEOTIDE SEQUENCE [LARGE SCALE GENOMIC DNA]</scope>
    <source>
        <strain evidence="1 2">EAF2021</strain>
    </source>
</reference>
<evidence type="ECO:0000313" key="1">
    <source>
        <dbReference type="EMBL" id="KAK8882486.1"/>
    </source>
</evidence>
<keyword evidence="2" id="KW-1185">Reference proteome</keyword>
<organism evidence="1 2">
    <name type="scientific">Tritrichomonas musculus</name>
    <dbReference type="NCBI Taxonomy" id="1915356"/>
    <lineage>
        <taxon>Eukaryota</taxon>
        <taxon>Metamonada</taxon>
        <taxon>Parabasalia</taxon>
        <taxon>Tritrichomonadida</taxon>
        <taxon>Tritrichomonadidae</taxon>
        <taxon>Tritrichomonas</taxon>
    </lineage>
</organism>
<dbReference type="EMBL" id="JAPFFF010000009">
    <property type="protein sequence ID" value="KAK8882486.1"/>
    <property type="molecule type" value="Genomic_DNA"/>
</dbReference>
<evidence type="ECO:0000313" key="2">
    <source>
        <dbReference type="Proteomes" id="UP001470230"/>
    </source>
</evidence>
<dbReference type="Proteomes" id="UP001470230">
    <property type="component" value="Unassembled WGS sequence"/>
</dbReference>
<accession>A0ABR2JVN9</accession>
<sequence>MDGSTFSEITKKFQNLAEQGNIDKALNQLHHISSHINPQILHSTNIDIASFFTNIFQVVLPYSKDRNDKLKSRTIKFLNHWFNIIASFNTNQYFKIINNLQSLKLGQYMETAIEPFVEYFKYVKNKEEKTQILYNIVKELEFSVLEPLPEETWQIIKEYSTEQQVCDLISLYIDHEVNGKGVSILLQKNQHKFLELIFQSAHLQFIQDCLKNLPPKMEFDTVTISARLSDELFMEGGNASLAYSIIPLIIHSKNLDDVQTACFRPFWESAKNTLRKRNSTSCLYALHCGYQNKLISKDFLMPNLKLGDQIEPRYRLASFQIGIDFFDDPEFRPKMLDAITEISILRGNPIFCCLVDNLNFFYSKISEFNTELALLIVNNVMNPIPYDNIIPSYILRFLNSLDQINNPGFLFNLEEVVYKYMTVLNEELAQELKKLITKAGIVIDFKKIDWFDSSILLSLMVTEYVDPFMLNELLSFDYVHISLIPYAIDLITKSHESIFFNYAVGTLIKIIKQFGFSLNNELEKRHYRPIWLDTIWITENSISHSFHKMSVTLPKSNIGRVAISLANFIIALIYDVDPPKELRAAIAIMSKFLVNVNIEVSMNLLSCSGCENNEIINEVLTIFLSRIEFADPIQATKFLVKMKGEEKAIELSKETILKTVSIDYEVAKQFAPYLNQPIEKVATFSAFKGIEKHSKWVEECEKEIPKEQWILPQEEEPYIEEEIKEKKFEMKPIEIEKGIEGVWNGYKYDIINFFYFSEEKFPISLSIAEEFVMENSIDIRLVVGFFYYCNKNEYHTKQVEKWTKIIKFTDDERNLYAGSLFLLNLTNINFAKMPVYLSQFIHIGLRSIGYYLLSKKIIQKAYRKEAGMKWFFIRSIVNLDIDYFSDNPLISAEFAIERGKQTAIFQEFFQNMPVLQSIEPLLSTFISLTRVFFVPDKIVNLRNYPLAHVCLYNLKYLGSMPPTLRLEESFINSLLSALEKQPFFPVVFFMFFVHVHLNESQLKRVHDLLEPRTSSSGSYFMYLLPAAYFDRPGVKMIIDEKAAIYFSNRLPSFSRAFYRSLMMPFTPMFPQKLIVEIYDLLTPVFPPFSYNALNTWDQINNYDKILFQKYPKNALEKFKIVSRETVDIYISTMHDPLYKQRKDITREVVIAAFSEQSNPDFALDIVKAILQMGHGTGFKDLLHEPEIVNSPNFLCFCLVFIRANIFLRMPNLKQDVADLIEDPKRKEIFLNLDQKEYVDKLIHHNF</sequence>
<gene>
    <name evidence="1" type="ORF">M9Y10_045128</name>
</gene>
<protein>
    <submittedName>
        <fullName evidence="1">Uncharacterized protein</fullName>
    </submittedName>
</protein>
<comment type="caution">
    <text evidence="1">The sequence shown here is derived from an EMBL/GenBank/DDBJ whole genome shotgun (WGS) entry which is preliminary data.</text>
</comment>
<name>A0ABR2JVN9_9EUKA</name>
<proteinExistence type="predicted"/>